<evidence type="ECO:0000313" key="4">
    <source>
        <dbReference type="Proteomes" id="UP000663850"/>
    </source>
</evidence>
<keyword evidence="2" id="KW-1133">Transmembrane helix</keyword>
<protein>
    <submittedName>
        <fullName evidence="3">Uncharacterized protein</fullName>
    </submittedName>
</protein>
<evidence type="ECO:0000256" key="1">
    <source>
        <dbReference type="SAM" id="MobiDB-lite"/>
    </source>
</evidence>
<sequence length="307" mass="34350">MGKRSPAIYSTGMFSIMLSKINAFISFLIPPIVNPNSILGTLRTDVREIVGLTRRSQHRELIEFGEYVDRLVQQLVSALENDRVARQANVVKNLEELQKTLYSILQRISSIHNAGGLRSRRHIRFPEEDYISQMRQQLHDALSAFQFGAFLELLSKDSNPRASSTVADPPKARQSQTPEPSDPPSPEHSYLQGRQATQIAELAQDDRFLHPGPKSQSHTQRAKRQPTPATADRNSSSETGEIPVAFMHVERCRRSLRHSHSSGRTMELASALGRLSVLLGEAGRTREALEASQESAELYRSLAEGPY</sequence>
<dbReference type="Proteomes" id="UP000663850">
    <property type="component" value="Unassembled WGS sequence"/>
</dbReference>
<dbReference type="EMBL" id="CAJMWZ010005886">
    <property type="protein sequence ID" value="CAE6512204.1"/>
    <property type="molecule type" value="Genomic_DNA"/>
</dbReference>
<name>A0A8H3D6C6_9AGAM</name>
<keyword evidence="2" id="KW-0812">Transmembrane</keyword>
<keyword evidence="2" id="KW-0472">Membrane</keyword>
<reference evidence="3" key="1">
    <citation type="submission" date="2021-01" db="EMBL/GenBank/DDBJ databases">
        <authorList>
            <person name="Kaushik A."/>
        </authorList>
    </citation>
    <scope>NUCLEOTIDE SEQUENCE</scope>
    <source>
        <strain evidence="3">Type strain: AG8-Rh-89/</strain>
    </source>
</reference>
<organism evidence="3 4">
    <name type="scientific">Rhizoctonia solani</name>
    <dbReference type="NCBI Taxonomy" id="456999"/>
    <lineage>
        <taxon>Eukaryota</taxon>
        <taxon>Fungi</taxon>
        <taxon>Dikarya</taxon>
        <taxon>Basidiomycota</taxon>
        <taxon>Agaricomycotina</taxon>
        <taxon>Agaricomycetes</taxon>
        <taxon>Cantharellales</taxon>
        <taxon>Ceratobasidiaceae</taxon>
        <taxon>Rhizoctonia</taxon>
    </lineage>
</organism>
<evidence type="ECO:0000313" key="3">
    <source>
        <dbReference type="EMBL" id="CAE6512204.1"/>
    </source>
</evidence>
<evidence type="ECO:0000256" key="2">
    <source>
        <dbReference type="SAM" id="Phobius"/>
    </source>
</evidence>
<feature type="region of interest" description="Disordered" evidence="1">
    <location>
        <begin position="208"/>
        <end position="242"/>
    </location>
</feature>
<dbReference type="AlphaFoldDB" id="A0A8H3D6C6"/>
<feature type="region of interest" description="Disordered" evidence="1">
    <location>
        <begin position="158"/>
        <end position="192"/>
    </location>
</feature>
<gene>
    <name evidence="3" type="ORF">RDB_LOCUS107757</name>
</gene>
<comment type="caution">
    <text evidence="3">The sequence shown here is derived from an EMBL/GenBank/DDBJ whole genome shotgun (WGS) entry which is preliminary data.</text>
</comment>
<accession>A0A8H3D6C6</accession>
<proteinExistence type="predicted"/>
<feature type="transmembrane region" description="Helical" evidence="2">
    <location>
        <begin position="7"/>
        <end position="29"/>
    </location>
</feature>